<feature type="transmembrane region" description="Helical" evidence="5">
    <location>
        <begin position="7"/>
        <end position="29"/>
    </location>
</feature>
<keyword evidence="2 5" id="KW-0812">Transmembrane</keyword>
<dbReference type="Proteomes" id="UP001524569">
    <property type="component" value="Unassembled WGS sequence"/>
</dbReference>
<evidence type="ECO:0000256" key="2">
    <source>
        <dbReference type="ARBA" id="ARBA00022692"/>
    </source>
</evidence>
<name>A0ABT1UPK4_9GAMM</name>
<feature type="transmembrane region" description="Helical" evidence="5">
    <location>
        <begin position="283"/>
        <end position="300"/>
    </location>
</feature>
<evidence type="ECO:0000256" key="3">
    <source>
        <dbReference type="ARBA" id="ARBA00022989"/>
    </source>
</evidence>
<keyword evidence="4 5" id="KW-0472">Membrane</keyword>
<feature type="transmembrane region" description="Helical" evidence="5">
    <location>
        <begin position="102"/>
        <end position="127"/>
    </location>
</feature>
<accession>A0ABT1UPK4</accession>
<evidence type="ECO:0000256" key="5">
    <source>
        <dbReference type="SAM" id="Phobius"/>
    </source>
</evidence>
<feature type="transmembrane region" description="Helical" evidence="5">
    <location>
        <begin position="210"/>
        <end position="235"/>
    </location>
</feature>
<evidence type="ECO:0000313" key="7">
    <source>
        <dbReference type="Proteomes" id="UP001524569"/>
    </source>
</evidence>
<evidence type="ECO:0000256" key="1">
    <source>
        <dbReference type="ARBA" id="ARBA00022475"/>
    </source>
</evidence>
<comment type="caution">
    <text evidence="6">The sequence shown here is derived from an EMBL/GenBank/DDBJ whole genome shotgun (WGS) entry which is preliminary data.</text>
</comment>
<organism evidence="6 7">
    <name type="scientific">Methylomonas aurea</name>
    <dbReference type="NCBI Taxonomy" id="2952224"/>
    <lineage>
        <taxon>Bacteria</taxon>
        <taxon>Pseudomonadati</taxon>
        <taxon>Pseudomonadota</taxon>
        <taxon>Gammaproteobacteria</taxon>
        <taxon>Methylococcales</taxon>
        <taxon>Methylococcaceae</taxon>
        <taxon>Methylomonas</taxon>
    </lineage>
</organism>
<dbReference type="PANTHER" id="PTHR39344">
    <property type="entry name" value="UPF0182 PROTEIN SLL1060"/>
    <property type="match status" value="1"/>
</dbReference>
<feature type="transmembrane region" description="Helical" evidence="5">
    <location>
        <begin position="255"/>
        <end position="276"/>
    </location>
</feature>
<reference evidence="6 7" key="1">
    <citation type="submission" date="2022-07" db="EMBL/GenBank/DDBJ databases">
        <title>Methylomonas rivi sp. nov., Methylomonas rosea sp. nov., Methylomonas aureus sp. nov. and Methylomonas subterranea sp. nov., four novel methanotrophs isolated from a freshwater creek and the deep terrestrial subsurface.</title>
        <authorList>
            <person name="Abin C."/>
            <person name="Sankaranarayanan K."/>
            <person name="Garner C."/>
            <person name="Sindelar R."/>
            <person name="Kotary K."/>
            <person name="Garner R."/>
            <person name="Barclay S."/>
            <person name="Lawson P."/>
            <person name="Krumholz L."/>
        </authorList>
    </citation>
    <scope>NUCLEOTIDE SEQUENCE [LARGE SCALE GENOMIC DNA]</scope>
    <source>
        <strain evidence="6 7">SURF-1</strain>
    </source>
</reference>
<keyword evidence="7" id="KW-1185">Reference proteome</keyword>
<protein>
    <submittedName>
        <fullName evidence="6">UPF0182 family protein</fullName>
    </submittedName>
</protein>
<keyword evidence="3 5" id="KW-1133">Transmembrane helix</keyword>
<evidence type="ECO:0000256" key="4">
    <source>
        <dbReference type="ARBA" id="ARBA00023136"/>
    </source>
</evidence>
<gene>
    <name evidence="6" type="ORF">NP603_19650</name>
</gene>
<feature type="transmembrane region" description="Helical" evidence="5">
    <location>
        <begin position="173"/>
        <end position="190"/>
    </location>
</feature>
<dbReference type="EMBL" id="JANIBM010000044">
    <property type="protein sequence ID" value="MCQ8183336.1"/>
    <property type="molecule type" value="Genomic_DNA"/>
</dbReference>
<dbReference type="RefSeq" id="WP_256612550.1">
    <property type="nucleotide sequence ID" value="NZ_JANIBM010000044.1"/>
</dbReference>
<feature type="transmembrane region" description="Helical" evidence="5">
    <location>
        <begin position="52"/>
        <end position="76"/>
    </location>
</feature>
<sequence length="873" mass="100757">MLKIKRLSLVIWISIGIPLILYAIFQYVFLDFFVDLWWFKAIKFESYFWLRLLYRFILSGLVTLFFFFSFFFHFWIASRYLGLNPPDEILDNRDKRLKFELFAVKFINVAVKIYTPISLLLAVYIAIPFYHHWETALLYFFGGSSGVVEPVYGYDTSFYMLSYPLYQLIQNELSATAGVLLCLVGILYVLEHFLLPNQGKTFPLGAKIHLIVLIASLALFLVWGFLLERFSLLYIDTHEPVFFGPGFVQIRYQLPLIWLKILTFIASVVTVTIFIFSEKHRNLIPLSLSIIAFLSVIGLQKIQIIPQLIQEYIVNPNPVRTEKPFIKHNIEATLDAFDLKNVKTVELPIKLNAVDDINAWSTQKHFENIPVWDREVLIDTYLQLQSIRPYYTFLSVDEDRYFLRDHTRQVNLAARELNLSKLPTEAQNWENIHLRYTHGYGGVVTPAAQDADAPLTWYLRDLNLSSDVGLSVRYPDIYYGEENYTYAIEPNNLNIVKISGTQSGPDVKSVYKGVGGIPISSPFRKGLLAVYFQDRNLFFSPNITSNSQILMRRNITERIQALTPFLHLDKDPYLVVSKERFYWIQDAYTISSWHPVTHKVSEKFQGDAQEFNYIRNSVKIVVDALDGGVQYFISDPSDIIIQAYNLAYPSLFKNLNEMPPELLSHLRYARDLYYVQMKAYAKYHQQEPELFYQQAETWEFAKVRGQPVTPYYQTIDFGHCNGKEEYVLLNPMTPINSHNLSMIGMADTADSTNCDSAYKPTITIYKFLKDVQVNGPTQVESLIAQDPEVSAQFTLWNQGGTKVKLGRMVIMPMGNSVLYVQPVYIISVTNAIPKLSKIIVSIGNRVVMDTSFWSAFNRLKQMFVQSAELASKN</sequence>
<keyword evidence="1" id="KW-1003">Cell membrane</keyword>
<dbReference type="Pfam" id="PF03699">
    <property type="entry name" value="UPF0182"/>
    <property type="match status" value="1"/>
</dbReference>
<evidence type="ECO:0000313" key="6">
    <source>
        <dbReference type="EMBL" id="MCQ8183336.1"/>
    </source>
</evidence>
<proteinExistence type="predicted"/>
<dbReference type="PANTHER" id="PTHR39344:SF1">
    <property type="entry name" value="UPF0182 PROTEIN SLL1060"/>
    <property type="match status" value="1"/>
</dbReference>
<dbReference type="InterPro" id="IPR005372">
    <property type="entry name" value="UPF0182"/>
</dbReference>